<feature type="non-terminal residue" evidence="1">
    <location>
        <position position="108"/>
    </location>
</feature>
<accession>A0ACA9SFK0</accession>
<proteinExistence type="predicted"/>
<protein>
    <submittedName>
        <fullName evidence="1">3614_t:CDS:1</fullName>
    </submittedName>
</protein>
<sequence length="108" mass="12600">VIEAPLAEVMKIDAMIKDFLELLMETKVDSNDINNENNEIKDHEISSDEKQEDVTRKMIINKRRNEETCEVKNENIENILMKGNETAQKVKPNLVFSDEDVEKNEYET</sequence>
<gene>
    <name evidence="1" type="ORF">RPERSI_LOCUS30481</name>
</gene>
<evidence type="ECO:0000313" key="2">
    <source>
        <dbReference type="Proteomes" id="UP000789920"/>
    </source>
</evidence>
<dbReference type="Proteomes" id="UP000789920">
    <property type="component" value="Unassembled WGS sequence"/>
</dbReference>
<organism evidence="1 2">
    <name type="scientific">Racocetra persica</name>
    <dbReference type="NCBI Taxonomy" id="160502"/>
    <lineage>
        <taxon>Eukaryota</taxon>
        <taxon>Fungi</taxon>
        <taxon>Fungi incertae sedis</taxon>
        <taxon>Mucoromycota</taxon>
        <taxon>Glomeromycotina</taxon>
        <taxon>Glomeromycetes</taxon>
        <taxon>Diversisporales</taxon>
        <taxon>Gigasporaceae</taxon>
        <taxon>Racocetra</taxon>
    </lineage>
</organism>
<reference evidence="1" key="1">
    <citation type="submission" date="2021-06" db="EMBL/GenBank/DDBJ databases">
        <authorList>
            <person name="Kallberg Y."/>
            <person name="Tangrot J."/>
            <person name="Rosling A."/>
        </authorList>
    </citation>
    <scope>NUCLEOTIDE SEQUENCE</scope>
    <source>
        <strain evidence="1">MA461A</strain>
    </source>
</reference>
<keyword evidence="2" id="KW-1185">Reference proteome</keyword>
<feature type="non-terminal residue" evidence="1">
    <location>
        <position position="1"/>
    </location>
</feature>
<name>A0ACA9SFK0_9GLOM</name>
<evidence type="ECO:0000313" key="1">
    <source>
        <dbReference type="EMBL" id="CAG8837925.1"/>
    </source>
</evidence>
<comment type="caution">
    <text evidence="1">The sequence shown here is derived from an EMBL/GenBank/DDBJ whole genome shotgun (WGS) entry which is preliminary data.</text>
</comment>
<dbReference type="EMBL" id="CAJVQC010119001">
    <property type="protein sequence ID" value="CAG8837925.1"/>
    <property type="molecule type" value="Genomic_DNA"/>
</dbReference>